<keyword evidence="3" id="KW-1185">Reference proteome</keyword>
<protein>
    <submittedName>
        <fullName evidence="2">Uncharacterized protein</fullName>
    </submittedName>
</protein>
<accession>A0A9Q0KS53</accession>
<proteinExistence type="predicted"/>
<gene>
    <name evidence="2" type="ORF">NE237_000894</name>
</gene>
<dbReference type="Proteomes" id="UP001141806">
    <property type="component" value="Unassembled WGS sequence"/>
</dbReference>
<sequence length="101" mass="10778">MPKFSLRSFYLLFCILSLYIFPIRSQPDLSSPLRLPSETTVDLCAGTPQPSTCPVNCFRTDPVCGVDGITYWCGCADAMCAGTRVAKSGFCAVGNGGDARA</sequence>
<organism evidence="2 3">
    <name type="scientific">Protea cynaroides</name>
    <dbReference type="NCBI Taxonomy" id="273540"/>
    <lineage>
        <taxon>Eukaryota</taxon>
        <taxon>Viridiplantae</taxon>
        <taxon>Streptophyta</taxon>
        <taxon>Embryophyta</taxon>
        <taxon>Tracheophyta</taxon>
        <taxon>Spermatophyta</taxon>
        <taxon>Magnoliopsida</taxon>
        <taxon>Proteales</taxon>
        <taxon>Proteaceae</taxon>
        <taxon>Protea</taxon>
    </lineage>
</organism>
<dbReference type="PANTHER" id="PTHR34376">
    <property type="entry name" value="SERINE PROTEASE INHIBITOR, KAZAL-TYPE FAMILY PROTEIN"/>
    <property type="match status" value="1"/>
</dbReference>
<keyword evidence="1" id="KW-0732">Signal</keyword>
<feature type="signal peptide" evidence="1">
    <location>
        <begin position="1"/>
        <end position="25"/>
    </location>
</feature>
<dbReference type="EMBL" id="JAMYWD010000003">
    <property type="protein sequence ID" value="KAJ4975788.1"/>
    <property type="molecule type" value="Genomic_DNA"/>
</dbReference>
<feature type="chain" id="PRO_5040309962" evidence="1">
    <location>
        <begin position="26"/>
        <end position="101"/>
    </location>
</feature>
<dbReference type="FunFam" id="3.30.60.30:FF:000116">
    <property type="entry name" value="Serine protease inhibitor, Kazal-type family protein"/>
    <property type="match status" value="1"/>
</dbReference>
<dbReference type="AlphaFoldDB" id="A0A9Q0KS53"/>
<evidence type="ECO:0000313" key="2">
    <source>
        <dbReference type="EMBL" id="KAJ4975788.1"/>
    </source>
</evidence>
<reference evidence="2" key="1">
    <citation type="journal article" date="2023" name="Plant J.">
        <title>The genome of the king protea, Protea cynaroides.</title>
        <authorList>
            <person name="Chang J."/>
            <person name="Duong T.A."/>
            <person name="Schoeman C."/>
            <person name="Ma X."/>
            <person name="Roodt D."/>
            <person name="Barker N."/>
            <person name="Li Z."/>
            <person name="Van de Peer Y."/>
            <person name="Mizrachi E."/>
        </authorList>
    </citation>
    <scope>NUCLEOTIDE SEQUENCE</scope>
    <source>
        <tissue evidence="2">Young leaves</tissue>
    </source>
</reference>
<name>A0A9Q0KS53_9MAGN</name>
<evidence type="ECO:0000256" key="1">
    <source>
        <dbReference type="SAM" id="SignalP"/>
    </source>
</evidence>
<dbReference type="OrthoDB" id="1916993at2759"/>
<evidence type="ECO:0000313" key="3">
    <source>
        <dbReference type="Proteomes" id="UP001141806"/>
    </source>
</evidence>
<dbReference type="PANTHER" id="PTHR34376:SF2">
    <property type="entry name" value="SERINE PROTEASE INHIBITOR, KAZAL-TYPE FAMILY PROTEIN"/>
    <property type="match status" value="1"/>
</dbReference>
<comment type="caution">
    <text evidence="2">The sequence shown here is derived from an EMBL/GenBank/DDBJ whole genome shotgun (WGS) entry which is preliminary data.</text>
</comment>